<dbReference type="InterPro" id="IPR052451">
    <property type="entry name" value="Ser/Thr_kinase-like"/>
</dbReference>
<keyword evidence="1" id="KW-1133">Transmembrane helix</keyword>
<evidence type="ECO:0000256" key="1">
    <source>
        <dbReference type="SAM" id="Phobius"/>
    </source>
</evidence>
<protein>
    <recommendedName>
        <fullName evidence="2">Protein kinase domain-containing protein</fullName>
    </recommendedName>
</protein>
<dbReference type="GO" id="GO:0004672">
    <property type="term" value="F:protein kinase activity"/>
    <property type="evidence" value="ECO:0007669"/>
    <property type="project" value="InterPro"/>
</dbReference>
<dbReference type="PANTHER" id="PTHR48008">
    <property type="entry name" value="LEUCINE-RICH REPEAT RECEPTOR-LIKE PROTEIN KINASE IMK3-RELATED"/>
    <property type="match status" value="1"/>
</dbReference>
<dbReference type="InterPro" id="IPR011009">
    <property type="entry name" value="Kinase-like_dom_sf"/>
</dbReference>
<reference evidence="3" key="1">
    <citation type="submission" date="2020-05" db="EMBL/GenBank/DDBJ databases">
        <title>WGS assembly of Panicum virgatum.</title>
        <authorList>
            <person name="Lovell J.T."/>
            <person name="Jenkins J."/>
            <person name="Shu S."/>
            <person name="Juenger T.E."/>
            <person name="Schmutz J."/>
        </authorList>
    </citation>
    <scope>NUCLEOTIDE SEQUENCE</scope>
    <source>
        <strain evidence="3">AP13</strain>
    </source>
</reference>
<gene>
    <name evidence="3" type="ORF">PVAP13_1KG419900</name>
</gene>
<dbReference type="Gene3D" id="1.10.510.10">
    <property type="entry name" value="Transferase(Phosphotransferase) domain 1"/>
    <property type="match status" value="1"/>
</dbReference>
<proteinExistence type="predicted"/>
<dbReference type="EMBL" id="CM029037">
    <property type="protein sequence ID" value="KAG2660302.1"/>
    <property type="molecule type" value="Genomic_DNA"/>
</dbReference>
<evidence type="ECO:0000259" key="2">
    <source>
        <dbReference type="PROSITE" id="PS50011"/>
    </source>
</evidence>
<dbReference type="PROSITE" id="PS50011">
    <property type="entry name" value="PROTEIN_KINASE_DOM"/>
    <property type="match status" value="1"/>
</dbReference>
<keyword evidence="1" id="KW-0472">Membrane</keyword>
<keyword evidence="1" id="KW-0812">Transmembrane</keyword>
<sequence>MEMAGAAEADTPSQEPVRTGRSNTILLPIVGILFAYLLYRFLRPRLRRLRLDRYVPSGARLPGWLRRRAPSGGAVLPYFAPIADRLGALPYLGPFAERLGVGPQGGYGYGHGGGAQALVKFPGGEALSVAAILEAPGEVVAKSAHSTLYRAAMRSGEAAVLHPNLVPLRAVYVGPRGEKLLVHPFYAAGSLHRFLQEGIAESQRWSIVCNLSLSIARGLDHLHTGLEKPMVHGNLKTSNILLDASNECRISDYGLYLLLNPVAAQEMLEASVAQGYKAPELIKMRDATRESDIYSLGVVLLEMLAQKEHAEDGRPNPRDILLPASFKNLVLERKISEAFSSDLARHCRRSGKERNLNAYFELATACCSPSPSLRPNTKHILKRLEEIAR</sequence>
<feature type="domain" description="Protein kinase" evidence="2">
    <location>
        <begin position="93"/>
        <end position="387"/>
    </location>
</feature>
<dbReference type="InterPro" id="IPR000719">
    <property type="entry name" value="Prot_kinase_dom"/>
</dbReference>
<evidence type="ECO:0000313" key="3">
    <source>
        <dbReference type="EMBL" id="KAG2660302.1"/>
    </source>
</evidence>
<accession>A0A8T0XFQ2</accession>
<keyword evidence="4" id="KW-1185">Reference proteome</keyword>
<name>A0A8T0XFQ2_PANVG</name>
<organism evidence="3 4">
    <name type="scientific">Panicum virgatum</name>
    <name type="common">Blackwell switchgrass</name>
    <dbReference type="NCBI Taxonomy" id="38727"/>
    <lineage>
        <taxon>Eukaryota</taxon>
        <taxon>Viridiplantae</taxon>
        <taxon>Streptophyta</taxon>
        <taxon>Embryophyta</taxon>
        <taxon>Tracheophyta</taxon>
        <taxon>Spermatophyta</taxon>
        <taxon>Magnoliopsida</taxon>
        <taxon>Liliopsida</taxon>
        <taxon>Poales</taxon>
        <taxon>Poaceae</taxon>
        <taxon>PACMAD clade</taxon>
        <taxon>Panicoideae</taxon>
        <taxon>Panicodae</taxon>
        <taxon>Paniceae</taxon>
        <taxon>Panicinae</taxon>
        <taxon>Panicum</taxon>
        <taxon>Panicum sect. Hiantes</taxon>
    </lineage>
</organism>
<dbReference type="PANTHER" id="PTHR48008:SF10">
    <property type="entry name" value="OS02G0655800 PROTEIN"/>
    <property type="match status" value="1"/>
</dbReference>
<dbReference type="Pfam" id="PF07714">
    <property type="entry name" value="PK_Tyr_Ser-Thr"/>
    <property type="match status" value="1"/>
</dbReference>
<dbReference type="Proteomes" id="UP000823388">
    <property type="component" value="Chromosome 1K"/>
</dbReference>
<feature type="transmembrane region" description="Helical" evidence="1">
    <location>
        <begin position="25"/>
        <end position="42"/>
    </location>
</feature>
<dbReference type="GO" id="GO:0005524">
    <property type="term" value="F:ATP binding"/>
    <property type="evidence" value="ECO:0007669"/>
    <property type="project" value="InterPro"/>
</dbReference>
<comment type="caution">
    <text evidence="3">The sequence shown here is derived from an EMBL/GenBank/DDBJ whole genome shotgun (WGS) entry which is preliminary data.</text>
</comment>
<dbReference type="AlphaFoldDB" id="A0A8T0XFQ2"/>
<dbReference type="SUPFAM" id="SSF56112">
    <property type="entry name" value="Protein kinase-like (PK-like)"/>
    <property type="match status" value="1"/>
</dbReference>
<evidence type="ECO:0000313" key="4">
    <source>
        <dbReference type="Proteomes" id="UP000823388"/>
    </source>
</evidence>
<dbReference type="InterPro" id="IPR001245">
    <property type="entry name" value="Ser-Thr/Tyr_kinase_cat_dom"/>
</dbReference>